<dbReference type="EC" id="3.6.4.13" evidence="1"/>
<dbReference type="SMART" id="SM00358">
    <property type="entry name" value="DSRM"/>
    <property type="match status" value="1"/>
</dbReference>
<dbReference type="Pfam" id="PF26026">
    <property type="entry name" value="RNA_hel_CTD"/>
    <property type="match status" value="1"/>
</dbReference>
<keyword evidence="5" id="KW-0694">RNA-binding</keyword>
<dbReference type="FunFam" id="3.30.160.20:FF:000059">
    <property type="entry name" value="DExH-box ATP-dependent RNA helicase DExH3"/>
    <property type="match status" value="1"/>
</dbReference>
<reference evidence="7 8" key="1">
    <citation type="submission" date="2018-09" db="EMBL/GenBank/DDBJ databases">
        <title>A high-quality reference genome of wild soybean provides a powerful tool to mine soybean genomes.</title>
        <authorList>
            <person name="Xie M."/>
            <person name="Chung C.Y.L."/>
            <person name="Li M.-W."/>
            <person name="Wong F.-L."/>
            <person name="Chan T.-F."/>
            <person name="Lam H.-M."/>
        </authorList>
    </citation>
    <scope>NUCLEOTIDE SEQUENCE [LARGE SCALE GENOMIC DNA]</scope>
    <source>
        <strain evidence="8">cv. W05</strain>
        <tissue evidence="7">Hypocotyl of etiolated seedlings</tissue>
    </source>
</reference>
<keyword evidence="2" id="KW-0378">Hydrolase</keyword>
<dbReference type="GO" id="GO:0003724">
    <property type="term" value="F:RNA helicase activity"/>
    <property type="evidence" value="ECO:0007669"/>
    <property type="project" value="UniProtKB-EC"/>
</dbReference>
<dbReference type="EMBL" id="QZWG01000020">
    <property type="protein sequence ID" value="RZB43559.1"/>
    <property type="molecule type" value="Genomic_DNA"/>
</dbReference>
<dbReference type="GO" id="GO:0003723">
    <property type="term" value="F:RNA binding"/>
    <property type="evidence" value="ECO:0007669"/>
    <property type="project" value="UniProtKB-UniRule"/>
</dbReference>
<comment type="catalytic activity">
    <reaction evidence="4">
        <text>ATP + H2O = ADP + phosphate + H(+)</text>
        <dbReference type="Rhea" id="RHEA:13065"/>
        <dbReference type="ChEBI" id="CHEBI:15377"/>
        <dbReference type="ChEBI" id="CHEBI:15378"/>
        <dbReference type="ChEBI" id="CHEBI:30616"/>
        <dbReference type="ChEBI" id="CHEBI:43474"/>
        <dbReference type="ChEBI" id="CHEBI:456216"/>
        <dbReference type="EC" id="3.6.4.13"/>
    </reaction>
</comment>
<accession>A0A445F435</accession>
<keyword evidence="8" id="KW-1185">Reference proteome</keyword>
<protein>
    <recommendedName>
        <fullName evidence="1">RNA helicase</fullName>
        <ecNumber evidence="1">3.6.4.13</ecNumber>
    </recommendedName>
</protein>
<dbReference type="Pfam" id="PF00035">
    <property type="entry name" value="dsrm"/>
    <property type="match status" value="1"/>
</dbReference>
<evidence type="ECO:0000259" key="6">
    <source>
        <dbReference type="PROSITE" id="PS50137"/>
    </source>
</evidence>
<evidence type="ECO:0000256" key="3">
    <source>
        <dbReference type="ARBA" id="ARBA00022806"/>
    </source>
</evidence>
<dbReference type="PANTHER" id="PTHR18934:SF146">
    <property type="entry name" value="DEXH-BOX ATP-DEPENDENT RNA HELICASE DEXH5, MITOCHONDRIAL"/>
    <property type="match status" value="1"/>
</dbReference>
<dbReference type="Gene3D" id="3.30.160.20">
    <property type="match status" value="1"/>
</dbReference>
<evidence type="ECO:0000256" key="1">
    <source>
        <dbReference type="ARBA" id="ARBA00012552"/>
    </source>
</evidence>
<dbReference type="GO" id="GO:0005634">
    <property type="term" value="C:nucleus"/>
    <property type="evidence" value="ECO:0007669"/>
    <property type="project" value="TreeGrafter"/>
</dbReference>
<evidence type="ECO:0000256" key="2">
    <source>
        <dbReference type="ARBA" id="ARBA00022801"/>
    </source>
</evidence>
<dbReference type="SUPFAM" id="SSF54768">
    <property type="entry name" value="dsRNA-binding domain-like"/>
    <property type="match status" value="1"/>
</dbReference>
<gene>
    <name evidence="7" type="ORF">D0Y65_053895</name>
</gene>
<proteinExistence type="predicted"/>
<comment type="caution">
    <text evidence="7">The sequence shown here is derived from an EMBL/GenBank/DDBJ whole genome shotgun (WGS) entry which is preliminary data.</text>
</comment>
<organism evidence="7 8">
    <name type="scientific">Glycine soja</name>
    <name type="common">Wild soybean</name>
    <dbReference type="NCBI Taxonomy" id="3848"/>
    <lineage>
        <taxon>Eukaryota</taxon>
        <taxon>Viridiplantae</taxon>
        <taxon>Streptophyta</taxon>
        <taxon>Embryophyta</taxon>
        <taxon>Tracheophyta</taxon>
        <taxon>Spermatophyta</taxon>
        <taxon>Magnoliopsida</taxon>
        <taxon>eudicotyledons</taxon>
        <taxon>Gunneridae</taxon>
        <taxon>Pentapetalae</taxon>
        <taxon>rosids</taxon>
        <taxon>fabids</taxon>
        <taxon>Fabales</taxon>
        <taxon>Fabaceae</taxon>
        <taxon>Papilionoideae</taxon>
        <taxon>50 kb inversion clade</taxon>
        <taxon>NPAAA clade</taxon>
        <taxon>indigoferoid/millettioid clade</taxon>
        <taxon>Phaseoleae</taxon>
        <taxon>Glycine</taxon>
        <taxon>Glycine subgen. Soja</taxon>
    </lineage>
</organism>
<keyword evidence="3 7" id="KW-0347">Helicase</keyword>
<dbReference type="PROSITE" id="PS50137">
    <property type="entry name" value="DS_RBD"/>
    <property type="match status" value="1"/>
</dbReference>
<dbReference type="InterPro" id="IPR014720">
    <property type="entry name" value="dsRBD_dom"/>
</dbReference>
<name>A0A445F435_GLYSO</name>
<feature type="domain" description="DRBM" evidence="6">
    <location>
        <begin position="297"/>
        <end position="362"/>
    </location>
</feature>
<evidence type="ECO:0000256" key="4">
    <source>
        <dbReference type="ARBA" id="ARBA00047984"/>
    </source>
</evidence>
<sequence>MLMTDHTDENQDGAFTELWKVKLAEEAKSQFCGAYSDHLALVRAYEGWRDAEMDLGGYEYCWKNFLSSQSMKAIDALRREFICLVKDIGLVDSNTASCNEWSSDVNLIRAIICYGLYPGICSVVHNEKSFSLKTMEDGQVLLYSNSVNAQETKIPYPWLVFNEKIKVNSVFLRDSTAVSDSVVLLFGGSLLKGDTDNHLKMLGGYLEFFMEPSVAEMYQSIRRELDDFIQSKLLFPRMATQWCHDLISAVRLLISNDKCEGRFVFGRQVLKPSKKSIVMASHPTLVSRTESGPGGDNSKSQLQTLLTRAGYAAPIYMTKQLKNNQFQATVEFNGMQIMGQPCNNKKSAEKDAAAEALQWLMGGKQTGKEYINHVSMLLKKSKKDHN</sequence>
<keyword evidence="3 7" id="KW-0547">Nucleotide-binding</keyword>
<dbReference type="PANTHER" id="PTHR18934">
    <property type="entry name" value="ATP-DEPENDENT RNA HELICASE"/>
    <property type="match status" value="1"/>
</dbReference>
<dbReference type="Proteomes" id="UP000289340">
    <property type="component" value="Chromosome 20"/>
</dbReference>
<dbReference type="AlphaFoldDB" id="A0A445F435"/>
<dbReference type="InterPro" id="IPR011709">
    <property type="entry name" value="DEAD-box_helicase_OB_fold"/>
</dbReference>
<dbReference type="Pfam" id="PF07717">
    <property type="entry name" value="OB_NTP_bind"/>
    <property type="match status" value="1"/>
</dbReference>
<keyword evidence="3 7" id="KW-0067">ATP-binding</keyword>
<evidence type="ECO:0000313" key="7">
    <source>
        <dbReference type="EMBL" id="RZB43559.1"/>
    </source>
</evidence>
<evidence type="ECO:0000313" key="8">
    <source>
        <dbReference type="Proteomes" id="UP000289340"/>
    </source>
</evidence>
<dbReference type="InterPro" id="IPR059023">
    <property type="entry name" value="RNA_hel_CTD"/>
</dbReference>
<evidence type="ECO:0000256" key="5">
    <source>
        <dbReference type="PROSITE-ProRule" id="PRU00266"/>
    </source>
</evidence>